<accession>A0ABV4FDK3</accession>
<proteinExistence type="predicted"/>
<evidence type="ECO:0000313" key="3">
    <source>
        <dbReference type="Proteomes" id="UP001565471"/>
    </source>
</evidence>
<dbReference type="Pfam" id="PF00211">
    <property type="entry name" value="Guanylate_cyc"/>
    <property type="match status" value="1"/>
</dbReference>
<dbReference type="SMART" id="SM00044">
    <property type="entry name" value="CYCc"/>
    <property type="match status" value="1"/>
</dbReference>
<sequence length="422" mass="45225">MASETADPSPRSYPQSVTFVRRAGPITAAVGGVDTFVEIENWLLEEASAERRMIDLLVKLIRRMKAAGSSIDRLTLHIGTLHPQLVGFAWVWNADDGFCDEVRVADAAIDSDAYKLNPLQRIVETGKTIRRAPNKPSAQAEFPIMIELAAAGMVDYVAIPLSGLDTRNVITIATKAAGGFADAEIDVLTRVFRLFALHVQRHSELKISENALGAYLGYGAAAKVLEGAIKRGAGDSIRAVIWVSDLRNFTTMSDVLAPTDMLVLLNAYFEAMVSAVAAHGGEILKFIGDGMLAVFPVTVGTAEASRAAVSAAREAIARLEAANRNVCVAFDAEGHALLRAGIVLHEGEVFFGNIGAPDRLDFTVIGAAVNEACRVEALTKIIGRDLLMTEAVARHLSHDVEHLGEHQLRGVSARMSVYGLAS</sequence>
<evidence type="ECO:0000259" key="1">
    <source>
        <dbReference type="PROSITE" id="PS50125"/>
    </source>
</evidence>
<evidence type="ECO:0000313" key="2">
    <source>
        <dbReference type="EMBL" id="MEY9321030.1"/>
    </source>
</evidence>
<feature type="domain" description="Guanylate cyclase" evidence="1">
    <location>
        <begin position="240"/>
        <end position="376"/>
    </location>
</feature>
<dbReference type="PANTHER" id="PTHR43081">
    <property type="entry name" value="ADENYLATE CYCLASE, TERMINAL-DIFFERENTIATION SPECIFIC-RELATED"/>
    <property type="match status" value="1"/>
</dbReference>
<dbReference type="EC" id="4.6.1.1" evidence="2"/>
<dbReference type="GO" id="GO:0004016">
    <property type="term" value="F:adenylate cyclase activity"/>
    <property type="evidence" value="ECO:0007669"/>
    <property type="project" value="UniProtKB-EC"/>
</dbReference>
<dbReference type="InterPro" id="IPR050697">
    <property type="entry name" value="Adenylyl/Guanylyl_Cyclase_3/4"/>
</dbReference>
<reference evidence="2 3" key="1">
    <citation type="submission" date="2024-07" db="EMBL/GenBank/DDBJ databases">
        <title>Genomic Encyclopedia of Type Strains, Phase V (KMG-V): Genome sequencing to study the core and pangenomes of soil and plant-associated prokaryotes.</title>
        <authorList>
            <person name="Whitman W."/>
        </authorList>
    </citation>
    <scope>NUCLEOTIDE SEQUENCE [LARGE SCALE GENOMIC DNA]</scope>
    <source>
        <strain evidence="2 3">USDA 415</strain>
    </source>
</reference>
<organism evidence="2 3">
    <name type="scientific">Bradyrhizobium elkanii</name>
    <dbReference type="NCBI Taxonomy" id="29448"/>
    <lineage>
        <taxon>Bacteria</taxon>
        <taxon>Pseudomonadati</taxon>
        <taxon>Pseudomonadota</taxon>
        <taxon>Alphaproteobacteria</taxon>
        <taxon>Hyphomicrobiales</taxon>
        <taxon>Nitrobacteraceae</taxon>
        <taxon>Bradyrhizobium</taxon>
    </lineage>
</organism>
<dbReference type="Gene3D" id="3.30.70.1230">
    <property type="entry name" value="Nucleotide cyclase"/>
    <property type="match status" value="1"/>
</dbReference>
<name>A0ABV4FDK3_BRAEL</name>
<dbReference type="CDD" id="cd07302">
    <property type="entry name" value="CHD"/>
    <property type="match status" value="1"/>
</dbReference>
<dbReference type="PROSITE" id="PS50125">
    <property type="entry name" value="GUANYLATE_CYCLASE_2"/>
    <property type="match status" value="1"/>
</dbReference>
<comment type="caution">
    <text evidence="2">The sequence shown here is derived from an EMBL/GenBank/DDBJ whole genome shotgun (WGS) entry which is preliminary data.</text>
</comment>
<dbReference type="Proteomes" id="UP001565471">
    <property type="component" value="Unassembled WGS sequence"/>
</dbReference>
<gene>
    <name evidence="2" type="ORF">ABIF29_007829</name>
</gene>
<protein>
    <submittedName>
        <fullName evidence="2">Adenylate cyclase</fullName>
        <ecNumber evidence="2">4.6.1.1</ecNumber>
    </submittedName>
</protein>
<dbReference type="GeneID" id="92950952"/>
<dbReference type="InterPro" id="IPR029787">
    <property type="entry name" value="Nucleotide_cyclase"/>
</dbReference>
<dbReference type="SUPFAM" id="SSF55073">
    <property type="entry name" value="Nucleotide cyclase"/>
    <property type="match status" value="1"/>
</dbReference>
<keyword evidence="2" id="KW-0456">Lyase</keyword>
<dbReference type="PANTHER" id="PTHR43081:SF11">
    <property type="entry name" value="BLR2264 PROTEIN"/>
    <property type="match status" value="1"/>
</dbReference>
<dbReference type="InterPro" id="IPR001054">
    <property type="entry name" value="A/G_cyclase"/>
</dbReference>
<keyword evidence="3" id="KW-1185">Reference proteome</keyword>
<dbReference type="EMBL" id="JBGBZA010000002">
    <property type="protein sequence ID" value="MEY9321030.1"/>
    <property type="molecule type" value="Genomic_DNA"/>
</dbReference>
<dbReference type="RefSeq" id="WP_016845367.1">
    <property type="nucleotide sequence ID" value="NZ_BJNL01000071.1"/>
</dbReference>